<protein>
    <submittedName>
        <fullName evidence="1">Uncharacterized protein</fullName>
    </submittedName>
</protein>
<organism evidence="1 2">
    <name type="scientific">Smallanthus sonchifolius</name>
    <dbReference type="NCBI Taxonomy" id="185202"/>
    <lineage>
        <taxon>Eukaryota</taxon>
        <taxon>Viridiplantae</taxon>
        <taxon>Streptophyta</taxon>
        <taxon>Embryophyta</taxon>
        <taxon>Tracheophyta</taxon>
        <taxon>Spermatophyta</taxon>
        <taxon>Magnoliopsida</taxon>
        <taxon>eudicotyledons</taxon>
        <taxon>Gunneridae</taxon>
        <taxon>Pentapetalae</taxon>
        <taxon>asterids</taxon>
        <taxon>campanulids</taxon>
        <taxon>Asterales</taxon>
        <taxon>Asteraceae</taxon>
        <taxon>Asteroideae</taxon>
        <taxon>Heliantheae alliance</taxon>
        <taxon>Millerieae</taxon>
        <taxon>Smallanthus</taxon>
    </lineage>
</organism>
<dbReference type="Proteomes" id="UP001056120">
    <property type="component" value="Linkage Group LG19"/>
</dbReference>
<evidence type="ECO:0000313" key="2">
    <source>
        <dbReference type="Proteomes" id="UP001056120"/>
    </source>
</evidence>
<dbReference type="EMBL" id="CM042036">
    <property type="protein sequence ID" value="KAI3744270.1"/>
    <property type="molecule type" value="Genomic_DNA"/>
</dbReference>
<proteinExistence type="predicted"/>
<gene>
    <name evidence="1" type="ORF">L1987_57347</name>
</gene>
<comment type="caution">
    <text evidence="1">The sequence shown here is derived from an EMBL/GenBank/DDBJ whole genome shotgun (WGS) entry which is preliminary data.</text>
</comment>
<evidence type="ECO:0000313" key="1">
    <source>
        <dbReference type="EMBL" id="KAI3744270.1"/>
    </source>
</evidence>
<accession>A0ACB9DCJ6</accession>
<reference evidence="2" key="1">
    <citation type="journal article" date="2022" name="Mol. Ecol. Resour.">
        <title>The genomes of chicory, endive, great burdock and yacon provide insights into Asteraceae palaeo-polyploidization history and plant inulin production.</title>
        <authorList>
            <person name="Fan W."/>
            <person name="Wang S."/>
            <person name="Wang H."/>
            <person name="Wang A."/>
            <person name="Jiang F."/>
            <person name="Liu H."/>
            <person name="Zhao H."/>
            <person name="Xu D."/>
            <person name="Zhang Y."/>
        </authorList>
    </citation>
    <scope>NUCLEOTIDE SEQUENCE [LARGE SCALE GENOMIC DNA]</scope>
    <source>
        <strain evidence="2">cv. Yunnan</strain>
    </source>
</reference>
<sequence>MSALFSDPTPHLQHHPLQSSDTIVNHLLFIDCTGCTDSSGHYCFKSMETYFGEEKIKNKSACNLYFVVNSWHNFYSLDGVLSPELVKLPYLLAMKLK</sequence>
<reference evidence="1 2" key="2">
    <citation type="journal article" date="2022" name="Mol. Ecol. Resour.">
        <title>The genomes of chicory, endive, great burdock and yacon provide insights into Asteraceae paleo-polyploidization history and plant inulin production.</title>
        <authorList>
            <person name="Fan W."/>
            <person name="Wang S."/>
            <person name="Wang H."/>
            <person name="Wang A."/>
            <person name="Jiang F."/>
            <person name="Liu H."/>
            <person name="Zhao H."/>
            <person name="Xu D."/>
            <person name="Zhang Y."/>
        </authorList>
    </citation>
    <scope>NUCLEOTIDE SEQUENCE [LARGE SCALE GENOMIC DNA]</scope>
    <source>
        <strain evidence="2">cv. Yunnan</strain>
        <tissue evidence="1">Leaves</tissue>
    </source>
</reference>
<name>A0ACB9DCJ6_9ASTR</name>
<keyword evidence="2" id="KW-1185">Reference proteome</keyword>